<dbReference type="OrthoDB" id="9816357at2"/>
<evidence type="ECO:0000256" key="2">
    <source>
        <dbReference type="ARBA" id="ARBA00022729"/>
    </source>
</evidence>
<dbReference type="SUPFAM" id="SSF53807">
    <property type="entry name" value="Helical backbone' metal receptor"/>
    <property type="match status" value="1"/>
</dbReference>
<gene>
    <name evidence="5" type="ORF">E4K67_09180</name>
</gene>
<reference evidence="5 6" key="1">
    <citation type="submission" date="2019-03" db="EMBL/GenBank/DDBJ databases">
        <title>Draft Genome Sequence of Desulfosporosinus fructosivorans Strain 63.6F, Isolated from Marine Sediment in the Baltic Sea.</title>
        <authorList>
            <person name="Hausmann B."/>
            <person name="Vandieken V."/>
            <person name="Pjevac P."/>
            <person name="Schreck K."/>
            <person name="Herbold C.W."/>
            <person name="Loy A."/>
        </authorList>
    </citation>
    <scope>NUCLEOTIDE SEQUENCE [LARGE SCALE GENOMIC DNA]</scope>
    <source>
        <strain evidence="5 6">63.6F</strain>
    </source>
</reference>
<comment type="similarity">
    <text evidence="1">Belongs to the bacterial solute-binding protein 8 family.</text>
</comment>
<evidence type="ECO:0000313" key="6">
    <source>
        <dbReference type="Proteomes" id="UP000298460"/>
    </source>
</evidence>
<keyword evidence="2 3" id="KW-0732">Signal</keyword>
<evidence type="ECO:0000256" key="3">
    <source>
        <dbReference type="SAM" id="SignalP"/>
    </source>
</evidence>
<dbReference type="NCBIfam" id="NF038402">
    <property type="entry name" value="TroA_like"/>
    <property type="match status" value="1"/>
</dbReference>
<name>A0A4Z0R4W3_9FIRM</name>
<sequence length="320" mass="35379">MSKKKSLALIALILCFTLLLAGCGSTTPKANMPTDENLATPTTYPLTINDDSGSSVTLVAQPKRIVSLVPSATETLFALGLGDNVVAVTKWDNYPVGVQEKVDYAFEDSIRPNTEQILELEPDLIVMGLMGNDQKDIEAIRNLKIPVVTINPQTLVETYQTIEMFGKLTDSQEQAHKIVSGMKEKERVIVEKIGTIKDIDRLKVWIEVDENLYTPGEGTFLNELLTKAGGKNIAVDVQGWGQFNSEQVIAKDPQVIFSTYGYYQKDAVAKIIARKGWQNVQAVKNERVIELDSDMVTRTGPRIVDGLESIAKALYPELFK</sequence>
<dbReference type="EMBL" id="SPQQ01000003">
    <property type="protein sequence ID" value="TGE38141.1"/>
    <property type="molecule type" value="Genomic_DNA"/>
</dbReference>
<evidence type="ECO:0000313" key="5">
    <source>
        <dbReference type="EMBL" id="TGE38141.1"/>
    </source>
</evidence>
<keyword evidence="6" id="KW-1185">Reference proteome</keyword>
<feature type="domain" description="Fe/B12 periplasmic-binding" evidence="4">
    <location>
        <begin position="64"/>
        <end position="318"/>
    </location>
</feature>
<dbReference type="AlphaFoldDB" id="A0A4Z0R4W3"/>
<feature type="signal peptide" evidence="3">
    <location>
        <begin position="1"/>
        <end position="21"/>
    </location>
</feature>
<dbReference type="CDD" id="cd01143">
    <property type="entry name" value="YvrC"/>
    <property type="match status" value="1"/>
</dbReference>
<feature type="chain" id="PRO_5038686268" evidence="3">
    <location>
        <begin position="22"/>
        <end position="320"/>
    </location>
</feature>
<dbReference type="RefSeq" id="WP_135546121.1">
    <property type="nucleotide sequence ID" value="NZ_SPQQ01000003.1"/>
</dbReference>
<dbReference type="Pfam" id="PF01497">
    <property type="entry name" value="Peripla_BP_2"/>
    <property type="match status" value="1"/>
</dbReference>
<comment type="caution">
    <text evidence="5">The sequence shown here is derived from an EMBL/GenBank/DDBJ whole genome shotgun (WGS) entry which is preliminary data.</text>
</comment>
<protein>
    <submittedName>
        <fullName evidence="5">ABC transporter substrate-binding protein</fullName>
    </submittedName>
</protein>
<dbReference type="InterPro" id="IPR054828">
    <property type="entry name" value="Vit_B12_bind_prot"/>
</dbReference>
<evidence type="ECO:0000256" key="1">
    <source>
        <dbReference type="ARBA" id="ARBA00008814"/>
    </source>
</evidence>
<dbReference type="PANTHER" id="PTHR30535:SF34">
    <property type="entry name" value="MOLYBDATE-BINDING PROTEIN MOLA"/>
    <property type="match status" value="1"/>
</dbReference>
<dbReference type="Gene3D" id="3.40.50.1980">
    <property type="entry name" value="Nitrogenase molybdenum iron protein domain"/>
    <property type="match status" value="2"/>
</dbReference>
<dbReference type="Proteomes" id="UP000298460">
    <property type="component" value="Unassembled WGS sequence"/>
</dbReference>
<dbReference type="InterPro" id="IPR050902">
    <property type="entry name" value="ABC_Transporter_SBP"/>
</dbReference>
<organism evidence="5 6">
    <name type="scientific">Desulfosporosinus fructosivorans</name>
    <dbReference type="NCBI Taxonomy" id="2018669"/>
    <lineage>
        <taxon>Bacteria</taxon>
        <taxon>Bacillati</taxon>
        <taxon>Bacillota</taxon>
        <taxon>Clostridia</taxon>
        <taxon>Eubacteriales</taxon>
        <taxon>Desulfitobacteriaceae</taxon>
        <taxon>Desulfosporosinus</taxon>
    </lineage>
</organism>
<accession>A0A4Z0R4W3</accession>
<dbReference type="GO" id="GO:0071281">
    <property type="term" value="P:cellular response to iron ion"/>
    <property type="evidence" value="ECO:0007669"/>
    <property type="project" value="TreeGrafter"/>
</dbReference>
<evidence type="ECO:0000259" key="4">
    <source>
        <dbReference type="PROSITE" id="PS50983"/>
    </source>
</evidence>
<dbReference type="PROSITE" id="PS50983">
    <property type="entry name" value="FE_B12_PBP"/>
    <property type="match status" value="1"/>
</dbReference>
<dbReference type="PANTHER" id="PTHR30535">
    <property type="entry name" value="VITAMIN B12-BINDING PROTEIN"/>
    <property type="match status" value="1"/>
</dbReference>
<proteinExistence type="inferred from homology"/>
<dbReference type="PROSITE" id="PS51257">
    <property type="entry name" value="PROKAR_LIPOPROTEIN"/>
    <property type="match status" value="1"/>
</dbReference>
<dbReference type="InterPro" id="IPR002491">
    <property type="entry name" value="ABC_transptr_periplasmic_BD"/>
</dbReference>